<dbReference type="InterPro" id="IPR012334">
    <property type="entry name" value="Pectin_lyas_fold"/>
</dbReference>
<dbReference type="Gene3D" id="2.160.20.10">
    <property type="entry name" value="Single-stranded right-handed beta-helix, Pectin lyase-like"/>
    <property type="match status" value="1"/>
</dbReference>
<evidence type="ECO:0000313" key="1">
    <source>
        <dbReference type="EMBL" id="QHA86754.1"/>
    </source>
</evidence>
<dbReference type="SUPFAM" id="SSF51126">
    <property type="entry name" value="Pectin lyase-like"/>
    <property type="match status" value="1"/>
</dbReference>
<organism evidence="1 2">
    <name type="scientific">Serratia rhizosphaerae</name>
    <dbReference type="NCBI Taxonomy" id="2597702"/>
    <lineage>
        <taxon>Bacteria</taxon>
        <taxon>Pseudomonadati</taxon>
        <taxon>Pseudomonadota</taxon>
        <taxon>Gammaproteobacteria</taxon>
        <taxon>Enterobacterales</taxon>
        <taxon>Yersiniaceae</taxon>
        <taxon>Serratia</taxon>
    </lineage>
</organism>
<gene>
    <name evidence="1" type="ORF">FO014_07165</name>
</gene>
<dbReference type="InterPro" id="IPR011050">
    <property type="entry name" value="Pectin_lyase_fold/virulence"/>
</dbReference>
<evidence type="ECO:0008006" key="3">
    <source>
        <dbReference type="Google" id="ProtNLM"/>
    </source>
</evidence>
<proteinExistence type="predicted"/>
<evidence type="ECO:0000313" key="2">
    <source>
        <dbReference type="Proteomes" id="UP000430368"/>
    </source>
</evidence>
<dbReference type="Proteomes" id="UP000430368">
    <property type="component" value="Chromosome"/>
</dbReference>
<name>A0ABX6GKD8_9GAMM</name>
<dbReference type="EMBL" id="CP041764">
    <property type="protein sequence ID" value="QHA86754.1"/>
    <property type="molecule type" value="Genomic_DNA"/>
</dbReference>
<sequence length="631" mass="68962">MLMFIFVLVWWAALAVICLNYLRPSTTGCALYVHLSKSVKFSRRSARIFSSLSAAKSLPPHRHPPPDAVHTPLFRPSEITALFSQPSPNRHPVPATLSVYTIIPSRCSAHLKTYNGEIMMSTTLEENTGYFLSPEMFGAVGDGLHDDSDAIQKAIDHARVNKYRKVVGKGNYLINKTLLIGSDGNGFALHLQSLIVGEQFPALPEKWWDATPAIAPHQSAGSQNNIDLRVEYFNGANKATWFRNWGNGITASRLYCGSMKNFIIGYRCYKDTQRVTGMNDLAGCSWYGGYLGALIGTGDKVPGFTTVAECHSFDIQWFASNKYGGVILLSGAQYANIYKGTYDYNGKFSVWMNLGANNPDTENNGKVIGFGDTISDGVVTGTVLTEPSYHQGSYYILVTDTQSALDGQSTWTAGKPLSNQDGSWKATAEKIITCTTTEARYFDVVANIRTGGFGKCIIEPEYIGGLIGHNLFTSQYRAASATSINDTSNYRGLGVASTADRLEMTATSHSNTPFISAYKDETQVRTHLRLFNQSKLLGLNKSVNVPNDSPTWIFSLGANTSATIAMWKVYVTSTTTGISGEANVTVRGNEAFITNVVYASNMQFKVDGLKLLVHQSTGASRNIFMNAIRVA</sequence>
<accession>A0ABX6GKD8</accession>
<reference evidence="1 2" key="1">
    <citation type="submission" date="2019-07" db="EMBL/GenBank/DDBJ databases">
        <title>Serratia dokdonensis sp. nov., an elicitor of systemic resistance in Nicotiana Tabacum.</title>
        <authorList>
            <person name="Son J.-S."/>
            <person name="Hwang Y.-J."/>
            <person name="Lee S.-Y."/>
            <person name="Ghim S.-Y."/>
        </authorList>
    </citation>
    <scope>NUCLEOTIDE SEQUENCE [LARGE SCALE GENOMIC DNA]</scope>
    <source>
        <strain evidence="1 2">KUDC3025</strain>
    </source>
</reference>
<keyword evidence="2" id="KW-1185">Reference proteome</keyword>
<protein>
    <recommendedName>
        <fullName evidence="3">Pectate lyase superfamily protein domain-containing protein</fullName>
    </recommendedName>
</protein>